<evidence type="ECO:0000256" key="8">
    <source>
        <dbReference type="ARBA" id="ARBA00039401"/>
    </source>
</evidence>
<dbReference type="GO" id="GO:0000155">
    <property type="term" value="F:phosphorelay sensor kinase activity"/>
    <property type="evidence" value="ECO:0007669"/>
    <property type="project" value="InterPro"/>
</dbReference>
<feature type="domain" description="Histidine kinase" evidence="9">
    <location>
        <begin position="157"/>
        <end position="373"/>
    </location>
</feature>
<keyword evidence="7" id="KW-0902">Two-component regulatory system</keyword>
<dbReference type="InterPro" id="IPR036890">
    <property type="entry name" value="HATPase_C_sf"/>
</dbReference>
<evidence type="ECO:0000256" key="1">
    <source>
        <dbReference type="ARBA" id="ARBA00000085"/>
    </source>
</evidence>
<dbReference type="Pfam" id="PF00512">
    <property type="entry name" value="HisKA"/>
    <property type="match status" value="1"/>
</dbReference>
<dbReference type="InterPro" id="IPR005467">
    <property type="entry name" value="His_kinase_dom"/>
</dbReference>
<dbReference type="SMART" id="SM00388">
    <property type="entry name" value="HisKA"/>
    <property type="match status" value="1"/>
</dbReference>
<dbReference type="EC" id="2.7.13.3" evidence="3"/>
<dbReference type="Proteomes" id="UP000524237">
    <property type="component" value="Unassembled WGS sequence"/>
</dbReference>
<name>A0A7W3PML2_9MICO</name>
<proteinExistence type="predicted"/>
<dbReference type="SUPFAM" id="SSF55874">
    <property type="entry name" value="ATPase domain of HSP90 chaperone/DNA topoisomerase II/histidine kinase"/>
    <property type="match status" value="1"/>
</dbReference>
<dbReference type="AlphaFoldDB" id="A0A7W3PML2"/>
<evidence type="ECO:0000256" key="4">
    <source>
        <dbReference type="ARBA" id="ARBA00022553"/>
    </source>
</evidence>
<dbReference type="Pfam" id="PF02518">
    <property type="entry name" value="HATPase_c"/>
    <property type="match status" value="1"/>
</dbReference>
<evidence type="ECO:0000256" key="7">
    <source>
        <dbReference type="ARBA" id="ARBA00023012"/>
    </source>
</evidence>
<dbReference type="PRINTS" id="PR00344">
    <property type="entry name" value="BCTRLSENSOR"/>
</dbReference>
<dbReference type="PANTHER" id="PTHR45453:SF1">
    <property type="entry name" value="PHOSPHATE REGULON SENSOR PROTEIN PHOR"/>
    <property type="match status" value="1"/>
</dbReference>
<protein>
    <recommendedName>
        <fullName evidence="8">Sensor-like histidine kinase SenX3</fullName>
        <ecNumber evidence="3">2.7.13.3</ecNumber>
    </recommendedName>
</protein>
<dbReference type="GO" id="GO:0005886">
    <property type="term" value="C:plasma membrane"/>
    <property type="evidence" value="ECO:0007669"/>
    <property type="project" value="UniProtKB-SubCell"/>
</dbReference>
<dbReference type="SUPFAM" id="SSF47384">
    <property type="entry name" value="Homodimeric domain of signal transducing histidine kinase"/>
    <property type="match status" value="1"/>
</dbReference>
<evidence type="ECO:0000259" key="9">
    <source>
        <dbReference type="PROSITE" id="PS50109"/>
    </source>
</evidence>
<dbReference type="PANTHER" id="PTHR45453">
    <property type="entry name" value="PHOSPHATE REGULON SENSOR PROTEIN PHOR"/>
    <property type="match status" value="1"/>
</dbReference>
<evidence type="ECO:0000256" key="3">
    <source>
        <dbReference type="ARBA" id="ARBA00012438"/>
    </source>
</evidence>
<dbReference type="InterPro" id="IPR003594">
    <property type="entry name" value="HATPase_dom"/>
</dbReference>
<dbReference type="GO" id="GO:0016036">
    <property type="term" value="P:cellular response to phosphate starvation"/>
    <property type="evidence" value="ECO:0007669"/>
    <property type="project" value="TreeGrafter"/>
</dbReference>
<keyword evidence="5 10" id="KW-0808">Transferase</keyword>
<evidence type="ECO:0000256" key="5">
    <source>
        <dbReference type="ARBA" id="ARBA00022679"/>
    </source>
</evidence>
<evidence type="ECO:0000256" key="6">
    <source>
        <dbReference type="ARBA" id="ARBA00022777"/>
    </source>
</evidence>
<comment type="catalytic activity">
    <reaction evidence="1">
        <text>ATP + protein L-histidine = ADP + protein N-phospho-L-histidine.</text>
        <dbReference type="EC" id="2.7.13.3"/>
    </reaction>
</comment>
<evidence type="ECO:0000313" key="10">
    <source>
        <dbReference type="EMBL" id="MBA8827974.1"/>
    </source>
</evidence>
<dbReference type="SMART" id="SM00387">
    <property type="entry name" value="HATPase_c"/>
    <property type="match status" value="1"/>
</dbReference>
<dbReference type="CDD" id="cd00082">
    <property type="entry name" value="HisKA"/>
    <property type="match status" value="1"/>
</dbReference>
<dbReference type="InterPro" id="IPR050351">
    <property type="entry name" value="BphY/WalK/GraS-like"/>
</dbReference>
<sequence length="381" mass="41381">MNTEYLLLIAIGVGAIAGAAISSLVFAAARQQQTAAKLSSWEVPQGVTSLMELLEVPAIIVDPSHNVMTASPLGYSLGFISQGRLVTPELVQMVDNLRDRSDSLTGEFEVARGPFGDASLSIFARASHYGIRFTLLLISDKTEFRRLDEVRRDFVANISHELKTPIGAVGLLAEAIEQAADDPKMVKHFADRLQTEGRRLAGITREIIELSRLQAEGALTSFEKVSIDDIISQAVDRNRVVATTKNVDVTVGGESRTFVYGDAGSLIVAVDNLISNALQYSPNNSRIGIGVTRQRDCIDIAVTDQGIGMTPDEAARVFERFYRTDQARSRTTGGTGLGLSIVKHTIQNHGGEVRVWSRPDNGSTFTIRLPEATEYPHGETP</sequence>
<keyword evidence="6 10" id="KW-0418">Kinase</keyword>
<dbReference type="InterPro" id="IPR003661">
    <property type="entry name" value="HisK_dim/P_dom"/>
</dbReference>
<dbReference type="PROSITE" id="PS50109">
    <property type="entry name" value="HIS_KIN"/>
    <property type="match status" value="1"/>
</dbReference>
<reference evidence="10 11" key="1">
    <citation type="submission" date="2020-07" db="EMBL/GenBank/DDBJ databases">
        <title>Sequencing the genomes of 1000 actinobacteria strains.</title>
        <authorList>
            <person name="Klenk H.-P."/>
        </authorList>
    </citation>
    <scope>NUCLEOTIDE SEQUENCE [LARGE SCALE GENOMIC DNA]</scope>
    <source>
        <strain evidence="10 11">DSM 23737</strain>
    </source>
</reference>
<evidence type="ECO:0000256" key="2">
    <source>
        <dbReference type="ARBA" id="ARBA00004236"/>
    </source>
</evidence>
<comment type="subcellular location">
    <subcellularLocation>
        <location evidence="2">Cell membrane</location>
    </subcellularLocation>
</comment>
<keyword evidence="11" id="KW-1185">Reference proteome</keyword>
<dbReference type="EMBL" id="JACGWU010000001">
    <property type="protein sequence ID" value="MBA8827974.1"/>
    <property type="molecule type" value="Genomic_DNA"/>
</dbReference>
<dbReference type="CDD" id="cd00075">
    <property type="entry name" value="HATPase"/>
    <property type="match status" value="1"/>
</dbReference>
<dbReference type="RefSeq" id="WP_182483451.1">
    <property type="nucleotide sequence ID" value="NZ_JACGWU010000001.1"/>
</dbReference>
<keyword evidence="4" id="KW-0597">Phosphoprotein</keyword>
<dbReference type="Gene3D" id="1.10.287.130">
    <property type="match status" value="1"/>
</dbReference>
<dbReference type="InterPro" id="IPR004358">
    <property type="entry name" value="Sig_transdc_His_kin-like_C"/>
</dbReference>
<dbReference type="Gene3D" id="3.30.565.10">
    <property type="entry name" value="Histidine kinase-like ATPase, C-terminal domain"/>
    <property type="match status" value="1"/>
</dbReference>
<dbReference type="GO" id="GO:0004721">
    <property type="term" value="F:phosphoprotein phosphatase activity"/>
    <property type="evidence" value="ECO:0007669"/>
    <property type="project" value="TreeGrafter"/>
</dbReference>
<dbReference type="FunFam" id="3.30.565.10:FF:000006">
    <property type="entry name" value="Sensor histidine kinase WalK"/>
    <property type="match status" value="1"/>
</dbReference>
<accession>A0A7W3PML2</accession>
<gene>
    <name evidence="10" type="ORF">FB555_000045</name>
</gene>
<dbReference type="InterPro" id="IPR036097">
    <property type="entry name" value="HisK_dim/P_sf"/>
</dbReference>
<organism evidence="10 11">
    <name type="scientific">Alpinimonas psychrophila</name>
    <dbReference type="NCBI Taxonomy" id="748908"/>
    <lineage>
        <taxon>Bacteria</taxon>
        <taxon>Bacillati</taxon>
        <taxon>Actinomycetota</taxon>
        <taxon>Actinomycetes</taxon>
        <taxon>Micrococcales</taxon>
        <taxon>Microbacteriaceae</taxon>
        <taxon>Alpinimonas</taxon>
    </lineage>
</organism>
<comment type="caution">
    <text evidence="10">The sequence shown here is derived from an EMBL/GenBank/DDBJ whole genome shotgun (WGS) entry which is preliminary data.</text>
</comment>
<evidence type="ECO:0000313" key="11">
    <source>
        <dbReference type="Proteomes" id="UP000524237"/>
    </source>
</evidence>